<feature type="domain" description="FAD-binding" evidence="3">
    <location>
        <begin position="7"/>
        <end position="349"/>
    </location>
</feature>
<proteinExistence type="predicted"/>
<dbReference type="InterPro" id="IPR002938">
    <property type="entry name" value="FAD-bd"/>
</dbReference>
<reference evidence="4 5" key="1">
    <citation type="submission" date="2019-03" db="EMBL/GenBank/DDBJ databases">
        <title>Arthrobacter sp. nov., an bacterium isolated from biocrust in Mu Us Desert.</title>
        <authorList>
            <person name="Lixiong L."/>
        </authorList>
    </citation>
    <scope>NUCLEOTIDE SEQUENCE [LARGE SCALE GENOMIC DNA]</scope>
    <source>
        <strain evidence="4 5">SLN-3</strain>
    </source>
</reference>
<dbReference type="RefSeq" id="WP_133403560.1">
    <property type="nucleotide sequence ID" value="NZ_SMTK01000003.1"/>
</dbReference>
<dbReference type="OrthoDB" id="9782160at2"/>
<dbReference type="PROSITE" id="PS51257">
    <property type="entry name" value="PROKAR_LIPOPROTEIN"/>
    <property type="match status" value="1"/>
</dbReference>
<dbReference type="PANTHER" id="PTHR13789">
    <property type="entry name" value="MONOOXYGENASE"/>
    <property type="match status" value="1"/>
</dbReference>
<dbReference type="AlphaFoldDB" id="A0A4R5TVZ3"/>
<evidence type="ECO:0000313" key="5">
    <source>
        <dbReference type="Proteomes" id="UP000295411"/>
    </source>
</evidence>
<dbReference type="PANTHER" id="PTHR13789:SF309">
    <property type="entry name" value="PUTATIVE (AFU_ORTHOLOGUE AFUA_6G14510)-RELATED"/>
    <property type="match status" value="1"/>
</dbReference>
<accession>A0A4R5TVZ3</accession>
<keyword evidence="2" id="KW-0503">Monooxygenase</keyword>
<dbReference type="EMBL" id="SMTK01000003">
    <property type="protein sequence ID" value="TDK25283.1"/>
    <property type="molecule type" value="Genomic_DNA"/>
</dbReference>
<protein>
    <submittedName>
        <fullName evidence="4">FAD-dependent oxidoreductase</fullName>
    </submittedName>
</protein>
<dbReference type="Proteomes" id="UP000295411">
    <property type="component" value="Unassembled WGS sequence"/>
</dbReference>
<dbReference type="InterPro" id="IPR050493">
    <property type="entry name" value="FAD-dep_Monooxygenase_BioMet"/>
</dbReference>
<keyword evidence="5" id="KW-1185">Reference proteome</keyword>
<sequence>MAGTGRDAVVVGGGIAGLAAACSLLRQGWTVTVLEQARRFAEVGAGLALTPNGLSALSSLGLDAPARGAGHPVQMAGTQDHRGRWLVHIPSGSPRRPPPTAYGIHRRELHRLLLASAREATLLPGVRMVGIDPGRPDGPRAVVFCTSDTGDLALDADLIVGADGLRSACRQQLAPAAAPRYSGKSAWRGVVQEFPTAANGFAVRLGPGTEFGALRIGAGSVYWYGYTFSEEGHQWPDEKDAAMEHFAGWAEPVPSLIEATPPPAILRHDVYALAPALATYVYGRAVLIGDAAHAMVPTLGQGANSSLEDGACVGLLIARAVNEGASLAAALGSYDNQRRPRTQRIARRSATAGRLGADVSAPTGVAARNALLRLLPGSLAARAGSSAVAWRAPA</sequence>
<evidence type="ECO:0000256" key="1">
    <source>
        <dbReference type="ARBA" id="ARBA00023002"/>
    </source>
</evidence>
<evidence type="ECO:0000313" key="4">
    <source>
        <dbReference type="EMBL" id="TDK25283.1"/>
    </source>
</evidence>
<dbReference type="Gene3D" id="3.50.50.60">
    <property type="entry name" value="FAD/NAD(P)-binding domain"/>
    <property type="match status" value="1"/>
</dbReference>
<name>A0A4R5TVZ3_9MICC</name>
<dbReference type="GO" id="GO:0004497">
    <property type="term" value="F:monooxygenase activity"/>
    <property type="evidence" value="ECO:0007669"/>
    <property type="project" value="UniProtKB-KW"/>
</dbReference>
<dbReference type="GO" id="GO:0071949">
    <property type="term" value="F:FAD binding"/>
    <property type="evidence" value="ECO:0007669"/>
    <property type="project" value="InterPro"/>
</dbReference>
<evidence type="ECO:0000256" key="2">
    <source>
        <dbReference type="ARBA" id="ARBA00023033"/>
    </source>
</evidence>
<keyword evidence="1" id="KW-0560">Oxidoreductase</keyword>
<gene>
    <name evidence="4" type="ORF">E2F48_08360</name>
</gene>
<evidence type="ECO:0000259" key="3">
    <source>
        <dbReference type="Pfam" id="PF01494"/>
    </source>
</evidence>
<dbReference type="InterPro" id="IPR036188">
    <property type="entry name" value="FAD/NAD-bd_sf"/>
</dbReference>
<dbReference type="PRINTS" id="PR00420">
    <property type="entry name" value="RNGMNOXGNASE"/>
</dbReference>
<dbReference type="SUPFAM" id="SSF51905">
    <property type="entry name" value="FAD/NAD(P)-binding domain"/>
    <property type="match status" value="1"/>
</dbReference>
<comment type="caution">
    <text evidence="4">The sequence shown here is derived from an EMBL/GenBank/DDBJ whole genome shotgun (WGS) entry which is preliminary data.</text>
</comment>
<organism evidence="4 5">
    <name type="scientific">Arthrobacter crusticola</name>
    <dbReference type="NCBI Taxonomy" id="2547960"/>
    <lineage>
        <taxon>Bacteria</taxon>
        <taxon>Bacillati</taxon>
        <taxon>Actinomycetota</taxon>
        <taxon>Actinomycetes</taxon>
        <taxon>Micrococcales</taxon>
        <taxon>Micrococcaceae</taxon>
        <taxon>Arthrobacter</taxon>
    </lineage>
</organism>
<dbReference type="Pfam" id="PF01494">
    <property type="entry name" value="FAD_binding_3"/>
    <property type="match status" value="1"/>
</dbReference>